<dbReference type="SUPFAM" id="SSF54001">
    <property type="entry name" value="Cysteine proteinases"/>
    <property type="match status" value="1"/>
</dbReference>
<evidence type="ECO:0000256" key="3">
    <source>
        <dbReference type="ARBA" id="ARBA00022801"/>
    </source>
</evidence>
<protein>
    <recommendedName>
        <fullName evidence="4">Ubiquitin-like protease family profile domain-containing protein</fullName>
    </recommendedName>
</protein>
<reference evidence="5 6" key="1">
    <citation type="journal article" date="2020" name="bioRxiv">
        <title>Sequence and annotation of 42 cannabis genomes reveals extensive copy number variation in cannabinoid synthesis and pathogen resistance genes.</title>
        <authorList>
            <person name="Mckernan K.J."/>
            <person name="Helbert Y."/>
            <person name="Kane L.T."/>
            <person name="Ebling H."/>
            <person name="Zhang L."/>
            <person name="Liu B."/>
            <person name="Eaton Z."/>
            <person name="Mclaughlin S."/>
            <person name="Kingan S."/>
            <person name="Baybayan P."/>
            <person name="Concepcion G."/>
            <person name="Jordan M."/>
            <person name="Riva A."/>
            <person name="Barbazuk W."/>
            <person name="Harkins T."/>
        </authorList>
    </citation>
    <scope>NUCLEOTIDE SEQUENCE [LARGE SCALE GENOMIC DNA]</scope>
    <source>
        <strain evidence="6">cv. Jamaican Lion 4</strain>
        <tissue evidence="5">Leaf</tissue>
    </source>
</reference>
<dbReference type="InterPro" id="IPR003653">
    <property type="entry name" value="Peptidase_C48_C"/>
</dbReference>
<evidence type="ECO:0000313" key="5">
    <source>
        <dbReference type="EMBL" id="KAF4357763.1"/>
    </source>
</evidence>
<dbReference type="Proteomes" id="UP000525078">
    <property type="component" value="Unassembled WGS sequence"/>
</dbReference>
<accession>A0A7J6EH29</accession>
<name>A0A7J6EH29_CANSA</name>
<evidence type="ECO:0000256" key="1">
    <source>
        <dbReference type="ARBA" id="ARBA00005234"/>
    </source>
</evidence>
<comment type="caution">
    <text evidence="5">The sequence shown here is derived from an EMBL/GenBank/DDBJ whole genome shotgun (WGS) entry which is preliminary data.</text>
</comment>
<proteinExistence type="inferred from homology"/>
<keyword evidence="3" id="KW-0378">Hydrolase</keyword>
<evidence type="ECO:0000313" key="6">
    <source>
        <dbReference type="Proteomes" id="UP000525078"/>
    </source>
</evidence>
<dbReference type="Pfam" id="PF02902">
    <property type="entry name" value="Peptidase_C48"/>
    <property type="match status" value="1"/>
</dbReference>
<dbReference type="AlphaFoldDB" id="A0A7J6EH29"/>
<dbReference type="Gene3D" id="3.40.395.10">
    <property type="entry name" value="Adenoviral Proteinase, Chain A"/>
    <property type="match status" value="1"/>
</dbReference>
<dbReference type="GO" id="GO:0006508">
    <property type="term" value="P:proteolysis"/>
    <property type="evidence" value="ECO:0007669"/>
    <property type="project" value="UniProtKB-KW"/>
</dbReference>
<feature type="domain" description="Ubiquitin-like protease family profile" evidence="4">
    <location>
        <begin position="115"/>
        <end position="226"/>
    </location>
</feature>
<dbReference type="GO" id="GO:0008234">
    <property type="term" value="F:cysteine-type peptidase activity"/>
    <property type="evidence" value="ECO:0007669"/>
    <property type="project" value="InterPro"/>
</dbReference>
<evidence type="ECO:0000256" key="2">
    <source>
        <dbReference type="ARBA" id="ARBA00022670"/>
    </source>
</evidence>
<sequence length="255" mass="30030">MECYEIDEKLQEKNDIKINLESIAFHVKEKVYLKGNDKIVPPFRFGVEDVASKMWFHMLAYLGQCLTDSHLDIIFYYLWKKGKYAKELKVKFTTTDCLFNKIINTLYEKFLAKKKDHSLITAQHAIAIISEILARLNVEEMRMYMYNSFSTVMKDSTAMKACQPFSVLLPYFFALFDEFIKDNKPVSLDPFDVVKVDGLPQQNLNDCGFFVASFAEYVIDKKPIPSIYDVEKQCDRLIVLFFNFIRDYKAHYRKR</sequence>
<organism evidence="5 6">
    <name type="scientific">Cannabis sativa</name>
    <name type="common">Hemp</name>
    <name type="synonym">Marijuana</name>
    <dbReference type="NCBI Taxonomy" id="3483"/>
    <lineage>
        <taxon>Eukaryota</taxon>
        <taxon>Viridiplantae</taxon>
        <taxon>Streptophyta</taxon>
        <taxon>Embryophyta</taxon>
        <taxon>Tracheophyta</taxon>
        <taxon>Spermatophyta</taxon>
        <taxon>Magnoliopsida</taxon>
        <taxon>eudicotyledons</taxon>
        <taxon>Gunneridae</taxon>
        <taxon>Pentapetalae</taxon>
        <taxon>rosids</taxon>
        <taxon>fabids</taxon>
        <taxon>Rosales</taxon>
        <taxon>Cannabaceae</taxon>
        <taxon>Cannabis</taxon>
    </lineage>
</organism>
<gene>
    <name evidence="5" type="ORF">F8388_021939</name>
</gene>
<keyword evidence="2" id="KW-0645">Protease</keyword>
<evidence type="ECO:0000259" key="4">
    <source>
        <dbReference type="Pfam" id="PF02902"/>
    </source>
</evidence>
<dbReference type="EMBL" id="JAATIP010000233">
    <property type="protein sequence ID" value="KAF4357763.1"/>
    <property type="molecule type" value="Genomic_DNA"/>
</dbReference>
<dbReference type="InterPro" id="IPR038765">
    <property type="entry name" value="Papain-like_cys_pep_sf"/>
</dbReference>
<comment type="similarity">
    <text evidence="1">Belongs to the peptidase C48 family.</text>
</comment>